<proteinExistence type="inferred from homology"/>
<dbReference type="Gene3D" id="3.30.300.20">
    <property type="match status" value="1"/>
</dbReference>
<protein>
    <recommendedName>
        <fullName evidence="2 6">GTPase Era</fullName>
    </recommendedName>
</protein>
<dbReference type="InterPro" id="IPR003593">
    <property type="entry name" value="AAA+_ATPase"/>
</dbReference>
<evidence type="ECO:0000256" key="7">
    <source>
        <dbReference type="PROSITE-ProRule" id="PRU01050"/>
    </source>
</evidence>
<evidence type="ECO:0000256" key="1">
    <source>
        <dbReference type="ARBA" id="ARBA00007921"/>
    </source>
</evidence>
<feature type="region of interest" description="G3" evidence="7">
    <location>
        <begin position="69"/>
        <end position="72"/>
    </location>
</feature>
<comment type="subunit">
    <text evidence="6">Monomer.</text>
</comment>
<dbReference type="InterPro" id="IPR004044">
    <property type="entry name" value="KH_dom_type_2"/>
</dbReference>
<dbReference type="Proteomes" id="UP001556653">
    <property type="component" value="Unassembled WGS sequence"/>
</dbReference>
<keyword evidence="5 6" id="KW-0342">GTP-binding</keyword>
<feature type="region of interest" description="G5" evidence="7">
    <location>
        <begin position="161"/>
        <end position="163"/>
    </location>
</feature>
<dbReference type="RefSeq" id="WP_367966286.1">
    <property type="nucleotide sequence ID" value="NZ_JBAKFI010000004.1"/>
</dbReference>
<dbReference type="Gene3D" id="3.40.50.300">
    <property type="entry name" value="P-loop containing nucleotide triphosphate hydrolases"/>
    <property type="match status" value="1"/>
</dbReference>
<dbReference type="InterPro" id="IPR005662">
    <property type="entry name" value="GTPase_Era-like"/>
</dbReference>
<sequence length="307" mass="34396">MTDLHGSPPPDTLPAGFVALVGRPNVGKSTLLNALLGQKVSIATRKPQTTRHRILGIHQRDDAQIVYVDTPGLHEGGRTAMNRYMNEAAGSALSEVDVVVFVTEAGRWTEADERVLRRLRGSNAPVIAVINKADRVRDKNRLLPEIARMAERAEFPAVVPVSAEKRDNLEALETAIIDHLPSSPPLFPRDQVTDRDERFMATELVREQVTLMLGDELPYASTVEIEAFEQEGRLRRIAAIIWVERVGQRRIVIGEGGERIKRIGAASRREMERLFGGRVYLKLWVKVREGWSDDVRMLQSLGYTPPE</sequence>
<feature type="binding site" evidence="6">
    <location>
        <begin position="69"/>
        <end position="73"/>
    </location>
    <ligand>
        <name>GTP</name>
        <dbReference type="ChEBI" id="CHEBI:37565"/>
    </ligand>
</feature>
<dbReference type="PRINTS" id="PR00326">
    <property type="entry name" value="GTP1OBG"/>
</dbReference>
<dbReference type="HAMAP" id="MF_00367">
    <property type="entry name" value="GTPase_Era"/>
    <property type="match status" value="1"/>
</dbReference>
<dbReference type="PANTHER" id="PTHR42698:SF1">
    <property type="entry name" value="GTPASE ERA, MITOCHONDRIAL"/>
    <property type="match status" value="1"/>
</dbReference>
<dbReference type="CDD" id="cd04163">
    <property type="entry name" value="Era"/>
    <property type="match status" value="1"/>
</dbReference>
<dbReference type="CDD" id="cd22534">
    <property type="entry name" value="KH-II_Era"/>
    <property type="match status" value="1"/>
</dbReference>
<dbReference type="SMART" id="SM00382">
    <property type="entry name" value="AAA"/>
    <property type="match status" value="1"/>
</dbReference>
<evidence type="ECO:0000256" key="3">
    <source>
        <dbReference type="ARBA" id="ARBA00022741"/>
    </source>
</evidence>
<organism evidence="11 12">
    <name type="scientific">Spiribacter onubensis</name>
    <dbReference type="NCBI Taxonomy" id="3122420"/>
    <lineage>
        <taxon>Bacteria</taxon>
        <taxon>Pseudomonadati</taxon>
        <taxon>Pseudomonadota</taxon>
        <taxon>Gammaproteobacteria</taxon>
        <taxon>Chromatiales</taxon>
        <taxon>Ectothiorhodospiraceae</taxon>
        <taxon>Spiribacter</taxon>
    </lineage>
</organism>
<evidence type="ECO:0000313" key="11">
    <source>
        <dbReference type="EMBL" id="MEX0385808.1"/>
    </source>
</evidence>
<comment type="similarity">
    <text evidence="1 6 7 8">Belongs to the TRAFAC class TrmE-Era-EngA-EngB-Septin-like GTPase superfamily. Era GTPase family.</text>
</comment>
<feature type="binding site" evidence="6">
    <location>
        <begin position="131"/>
        <end position="134"/>
    </location>
    <ligand>
        <name>GTP</name>
        <dbReference type="ChEBI" id="CHEBI:37565"/>
    </ligand>
</feature>
<feature type="region of interest" description="G1" evidence="7">
    <location>
        <begin position="22"/>
        <end position="29"/>
    </location>
</feature>
<feature type="domain" description="Era-type G" evidence="10">
    <location>
        <begin position="14"/>
        <end position="182"/>
    </location>
</feature>
<dbReference type="InterPro" id="IPR015946">
    <property type="entry name" value="KH_dom-like_a/b"/>
</dbReference>
<keyword evidence="3 6" id="KW-0547">Nucleotide-binding</keyword>
<dbReference type="InterPro" id="IPR009019">
    <property type="entry name" value="KH_sf_prok-type"/>
</dbReference>
<evidence type="ECO:0000256" key="8">
    <source>
        <dbReference type="RuleBase" id="RU003761"/>
    </source>
</evidence>
<dbReference type="NCBIfam" id="TIGR00436">
    <property type="entry name" value="era"/>
    <property type="match status" value="1"/>
</dbReference>
<feature type="binding site" evidence="6">
    <location>
        <begin position="22"/>
        <end position="29"/>
    </location>
    <ligand>
        <name>GTP</name>
        <dbReference type="ChEBI" id="CHEBI:37565"/>
    </ligand>
</feature>
<keyword evidence="6" id="KW-1003">Cell membrane</keyword>
<keyword evidence="4 6" id="KW-0694">RNA-binding</keyword>
<dbReference type="EMBL" id="JBAKFJ010000001">
    <property type="protein sequence ID" value="MEX0385808.1"/>
    <property type="molecule type" value="Genomic_DNA"/>
</dbReference>
<feature type="region of interest" description="G2" evidence="7">
    <location>
        <begin position="48"/>
        <end position="52"/>
    </location>
</feature>
<reference evidence="11 12" key="1">
    <citation type="submission" date="2024-02" db="EMBL/GenBank/DDBJ databases">
        <title>New especies of Spiribacter isolated from saline water.</title>
        <authorList>
            <person name="Leon M.J."/>
            <person name="De La Haba R."/>
            <person name="Sanchez-Porro C."/>
            <person name="Ventosa A."/>
        </authorList>
    </citation>
    <scope>NUCLEOTIDE SEQUENCE [LARGE SCALE GENOMIC DNA]</scope>
    <source>
        <strain evidence="12">ag22IC4-227</strain>
    </source>
</reference>
<dbReference type="PANTHER" id="PTHR42698">
    <property type="entry name" value="GTPASE ERA"/>
    <property type="match status" value="1"/>
</dbReference>
<dbReference type="InterPro" id="IPR006073">
    <property type="entry name" value="GTP-bd"/>
</dbReference>
<keyword evidence="6" id="KW-0699">rRNA-binding</keyword>
<gene>
    <name evidence="6 11" type="primary">era</name>
    <name evidence="11" type="ORF">V6X64_02210</name>
</gene>
<comment type="caution">
    <text evidence="11">The sequence shown here is derived from an EMBL/GenBank/DDBJ whole genome shotgun (WGS) entry which is preliminary data.</text>
</comment>
<dbReference type="Pfam" id="PF07650">
    <property type="entry name" value="KH_2"/>
    <property type="match status" value="1"/>
</dbReference>
<feature type="domain" description="KH type-2" evidence="9">
    <location>
        <begin position="213"/>
        <end position="289"/>
    </location>
</feature>
<dbReference type="SUPFAM" id="SSF54814">
    <property type="entry name" value="Prokaryotic type KH domain (KH-domain type II)"/>
    <property type="match status" value="1"/>
</dbReference>
<dbReference type="Pfam" id="PF01926">
    <property type="entry name" value="MMR_HSR1"/>
    <property type="match status" value="1"/>
</dbReference>
<accession>A0ABV3S8L0</accession>
<dbReference type="PROSITE" id="PS50823">
    <property type="entry name" value="KH_TYPE_2"/>
    <property type="match status" value="1"/>
</dbReference>
<keyword evidence="12" id="KW-1185">Reference proteome</keyword>
<evidence type="ECO:0000256" key="4">
    <source>
        <dbReference type="ARBA" id="ARBA00022884"/>
    </source>
</evidence>
<name>A0ABV3S8L0_9GAMM</name>
<dbReference type="SUPFAM" id="SSF52540">
    <property type="entry name" value="P-loop containing nucleoside triphosphate hydrolases"/>
    <property type="match status" value="1"/>
</dbReference>
<dbReference type="InterPro" id="IPR030388">
    <property type="entry name" value="G_ERA_dom"/>
</dbReference>
<evidence type="ECO:0000259" key="9">
    <source>
        <dbReference type="PROSITE" id="PS50823"/>
    </source>
</evidence>
<evidence type="ECO:0000256" key="6">
    <source>
        <dbReference type="HAMAP-Rule" id="MF_00367"/>
    </source>
</evidence>
<keyword evidence="6" id="KW-0472">Membrane</keyword>
<feature type="region of interest" description="G4" evidence="7">
    <location>
        <begin position="131"/>
        <end position="134"/>
    </location>
</feature>
<evidence type="ECO:0000259" key="10">
    <source>
        <dbReference type="PROSITE" id="PS51713"/>
    </source>
</evidence>
<evidence type="ECO:0000313" key="12">
    <source>
        <dbReference type="Proteomes" id="UP001556653"/>
    </source>
</evidence>
<evidence type="ECO:0000256" key="2">
    <source>
        <dbReference type="ARBA" id="ARBA00020484"/>
    </source>
</evidence>
<comment type="function">
    <text evidence="6">An essential GTPase that binds both GDP and GTP, with rapid nucleotide exchange. Plays a role in 16S rRNA processing and 30S ribosomal subunit biogenesis and possibly also in cell cycle regulation and energy metabolism.</text>
</comment>
<dbReference type="InterPro" id="IPR027417">
    <property type="entry name" value="P-loop_NTPase"/>
</dbReference>
<keyword evidence="6" id="KW-0963">Cytoplasm</keyword>
<dbReference type="NCBIfam" id="TIGR00231">
    <property type="entry name" value="small_GTP"/>
    <property type="match status" value="1"/>
</dbReference>
<evidence type="ECO:0000256" key="5">
    <source>
        <dbReference type="ARBA" id="ARBA00023134"/>
    </source>
</evidence>
<dbReference type="PROSITE" id="PS51713">
    <property type="entry name" value="G_ERA"/>
    <property type="match status" value="1"/>
</dbReference>
<comment type="subcellular location">
    <subcellularLocation>
        <location evidence="6">Cytoplasm</location>
    </subcellularLocation>
    <subcellularLocation>
        <location evidence="6">Cell membrane</location>
        <topology evidence="6">Peripheral membrane protein</topology>
    </subcellularLocation>
</comment>
<dbReference type="NCBIfam" id="NF000908">
    <property type="entry name" value="PRK00089.1"/>
    <property type="match status" value="1"/>
</dbReference>
<keyword evidence="6" id="KW-0690">Ribosome biogenesis</keyword>
<dbReference type="InterPro" id="IPR005225">
    <property type="entry name" value="Small_GTP-bd"/>
</dbReference>